<evidence type="ECO:0000313" key="3">
    <source>
        <dbReference type="Proteomes" id="UP001219525"/>
    </source>
</evidence>
<dbReference type="EMBL" id="JARJCW010000003">
    <property type="protein sequence ID" value="KAJ7227482.1"/>
    <property type="molecule type" value="Genomic_DNA"/>
</dbReference>
<proteinExistence type="predicted"/>
<dbReference type="Proteomes" id="UP001219525">
    <property type="component" value="Unassembled WGS sequence"/>
</dbReference>
<feature type="region of interest" description="Disordered" evidence="1">
    <location>
        <begin position="393"/>
        <end position="421"/>
    </location>
</feature>
<gene>
    <name evidence="2" type="ORF">GGX14DRAFT_556032</name>
</gene>
<evidence type="ECO:0000256" key="1">
    <source>
        <dbReference type="SAM" id="MobiDB-lite"/>
    </source>
</evidence>
<feature type="compositionally biased region" description="Basic and acidic residues" evidence="1">
    <location>
        <begin position="498"/>
        <end position="508"/>
    </location>
</feature>
<feature type="region of interest" description="Disordered" evidence="1">
    <location>
        <begin position="467"/>
        <end position="508"/>
    </location>
</feature>
<reference evidence="2" key="1">
    <citation type="submission" date="2023-03" db="EMBL/GenBank/DDBJ databases">
        <title>Massive genome expansion in bonnet fungi (Mycena s.s.) driven by repeated elements and novel gene families across ecological guilds.</title>
        <authorList>
            <consortium name="Lawrence Berkeley National Laboratory"/>
            <person name="Harder C.B."/>
            <person name="Miyauchi S."/>
            <person name="Viragh M."/>
            <person name="Kuo A."/>
            <person name="Thoen E."/>
            <person name="Andreopoulos B."/>
            <person name="Lu D."/>
            <person name="Skrede I."/>
            <person name="Drula E."/>
            <person name="Henrissat B."/>
            <person name="Morin E."/>
            <person name="Kohler A."/>
            <person name="Barry K."/>
            <person name="LaButti K."/>
            <person name="Morin E."/>
            <person name="Salamov A."/>
            <person name="Lipzen A."/>
            <person name="Mereny Z."/>
            <person name="Hegedus B."/>
            <person name="Baldrian P."/>
            <person name="Stursova M."/>
            <person name="Weitz H."/>
            <person name="Taylor A."/>
            <person name="Grigoriev I.V."/>
            <person name="Nagy L.G."/>
            <person name="Martin F."/>
            <person name="Kauserud H."/>
        </authorList>
    </citation>
    <scope>NUCLEOTIDE SEQUENCE</scope>
    <source>
        <strain evidence="2">9144</strain>
    </source>
</reference>
<dbReference type="SUPFAM" id="SSF56112">
    <property type="entry name" value="Protein kinase-like (PK-like)"/>
    <property type="match status" value="1"/>
</dbReference>
<comment type="caution">
    <text evidence="2">The sequence shown here is derived from an EMBL/GenBank/DDBJ whole genome shotgun (WGS) entry which is preliminary data.</text>
</comment>
<sequence length="713" mass="78354">MQGSFEELWQSTPITELVPSARPIALRSGCAAAERVSGCDCNLEGDYTVKTAARICSFAFQAMMSADRPSNATTATACAPTGAPPLAQMQPPAPPIAQAPALSQNPPLAATLRRWLPPHRIIMSAVGVGRTTTAKFAPISDRQMTAAKTTLRDKLPKRWSIHERMAAHIIEVAARDLDKLMSRDPTLKNDLESRVNELEAHWAQLQWAGHILGEMETRAIASTDLLCTFVKDAIACLQKAALRAAGRNPPAGVSPGVQVSMQCGDTMTSTLILDKGLHLPINHKCLAAIDNKRPSGLPGAVYELAKRGRSCGVVDIQLQEPLPNKQRDWWVLANKGALFVTAYETTWMIWASNTAYCVGHRCGDHLFWSILYNRRDAEDEVYPHTVKNVRQVFTGEKDDSSEDSNADMVSDAEADEDMDRPEGRQDGILLLFLGIALLDYASWFPDLYFYATTFELELDGISNVEPRTHEFDKHGDDPGSDFSDSGPADDSQKSGGKSGRDSSVETRSKATTLSCAGSNFQGRWFGELATARGFSVEVIEGLSHNDRNSVYRGTLLENDVLVSPVAVKVSDQTDAIVAEFEHYMDLKDHMEGCIPKCYGLCVSSGGSAFLVTGLVQELDIDRSLTLADRNAIYAVLDKMHRGGWRHDDVIGHTTVRNVLWSHTGRPILIDLESATKHVCKKDCRELRQLRKILKLPRDASRKGSKRKRLSAAP</sequence>
<feature type="compositionally biased region" description="Basic and acidic residues" evidence="1">
    <location>
        <begin position="467"/>
        <end position="477"/>
    </location>
</feature>
<feature type="compositionally biased region" description="Acidic residues" evidence="1">
    <location>
        <begin position="399"/>
        <end position="419"/>
    </location>
</feature>
<dbReference type="AlphaFoldDB" id="A0AAD6YSC9"/>
<keyword evidence="3" id="KW-1185">Reference proteome</keyword>
<evidence type="ECO:0000313" key="2">
    <source>
        <dbReference type="EMBL" id="KAJ7227482.1"/>
    </source>
</evidence>
<feature type="compositionally biased region" description="Low complexity" evidence="1">
    <location>
        <begin position="480"/>
        <end position="489"/>
    </location>
</feature>
<name>A0AAD6YSC9_9AGAR</name>
<protein>
    <recommendedName>
        <fullName evidence="4">Protein kinase domain-containing protein</fullName>
    </recommendedName>
</protein>
<accession>A0AAD6YSC9</accession>
<evidence type="ECO:0008006" key="4">
    <source>
        <dbReference type="Google" id="ProtNLM"/>
    </source>
</evidence>
<organism evidence="2 3">
    <name type="scientific">Mycena pura</name>
    <dbReference type="NCBI Taxonomy" id="153505"/>
    <lineage>
        <taxon>Eukaryota</taxon>
        <taxon>Fungi</taxon>
        <taxon>Dikarya</taxon>
        <taxon>Basidiomycota</taxon>
        <taxon>Agaricomycotina</taxon>
        <taxon>Agaricomycetes</taxon>
        <taxon>Agaricomycetidae</taxon>
        <taxon>Agaricales</taxon>
        <taxon>Marasmiineae</taxon>
        <taxon>Mycenaceae</taxon>
        <taxon>Mycena</taxon>
    </lineage>
</organism>
<dbReference type="InterPro" id="IPR011009">
    <property type="entry name" value="Kinase-like_dom_sf"/>
</dbReference>